<feature type="short sequence motif" description="'HIGH' region" evidence="10">
    <location>
        <begin position="130"/>
        <end position="140"/>
    </location>
</feature>
<name>A0A085WMV2_9BACT</name>
<comment type="catalytic activity">
    <reaction evidence="9 10">
        <text>tRNA(Arg) + L-arginine + ATP = L-arginyl-tRNA(Arg) + AMP + diphosphate</text>
        <dbReference type="Rhea" id="RHEA:20301"/>
        <dbReference type="Rhea" id="RHEA-COMP:9658"/>
        <dbReference type="Rhea" id="RHEA-COMP:9673"/>
        <dbReference type="ChEBI" id="CHEBI:30616"/>
        <dbReference type="ChEBI" id="CHEBI:32682"/>
        <dbReference type="ChEBI" id="CHEBI:33019"/>
        <dbReference type="ChEBI" id="CHEBI:78442"/>
        <dbReference type="ChEBI" id="CHEBI:78513"/>
        <dbReference type="ChEBI" id="CHEBI:456215"/>
        <dbReference type="EC" id="6.1.1.19"/>
    </reaction>
</comment>
<evidence type="ECO:0000256" key="8">
    <source>
        <dbReference type="ARBA" id="ARBA00023146"/>
    </source>
</evidence>
<dbReference type="OrthoDB" id="9803211at2"/>
<dbReference type="InterPro" id="IPR001412">
    <property type="entry name" value="aa-tRNA-synth_I_CS"/>
</dbReference>
<feature type="domain" description="DALR anticodon binding" evidence="12">
    <location>
        <begin position="459"/>
        <end position="585"/>
    </location>
</feature>
<dbReference type="SMART" id="SM00836">
    <property type="entry name" value="DALR_1"/>
    <property type="match status" value="1"/>
</dbReference>
<keyword evidence="8 10" id="KW-0030">Aminoacyl-tRNA synthetase</keyword>
<reference evidence="14 15" key="1">
    <citation type="submission" date="2014-04" db="EMBL/GenBank/DDBJ databases">
        <title>Genome assembly of Hyalangium minutum DSM 14724.</title>
        <authorList>
            <person name="Sharma G."/>
            <person name="Subramanian S."/>
        </authorList>
    </citation>
    <scope>NUCLEOTIDE SEQUENCE [LARGE SCALE GENOMIC DNA]</scope>
    <source>
        <strain evidence="14 15">DSM 14724</strain>
    </source>
</reference>
<dbReference type="PANTHER" id="PTHR11956:SF5">
    <property type="entry name" value="ARGININE--TRNA LIGASE, CYTOPLASMIC"/>
    <property type="match status" value="1"/>
</dbReference>
<comment type="subunit">
    <text evidence="10">Monomer.</text>
</comment>
<feature type="domain" description="Arginyl tRNA synthetase N-terminal" evidence="13">
    <location>
        <begin position="3"/>
        <end position="92"/>
    </location>
</feature>
<dbReference type="PRINTS" id="PR01038">
    <property type="entry name" value="TRNASYNTHARG"/>
</dbReference>
<keyword evidence="3 10" id="KW-0963">Cytoplasm</keyword>
<dbReference type="PATRIC" id="fig|394096.3.peg.2962"/>
<dbReference type="PANTHER" id="PTHR11956">
    <property type="entry name" value="ARGINYL-TRNA SYNTHETASE"/>
    <property type="match status" value="1"/>
</dbReference>
<evidence type="ECO:0000256" key="3">
    <source>
        <dbReference type="ARBA" id="ARBA00022490"/>
    </source>
</evidence>
<comment type="subcellular location">
    <subcellularLocation>
        <location evidence="1 10">Cytoplasm</location>
    </subcellularLocation>
</comment>
<evidence type="ECO:0000313" key="15">
    <source>
        <dbReference type="Proteomes" id="UP000028725"/>
    </source>
</evidence>
<gene>
    <name evidence="10" type="primary">argS</name>
    <name evidence="14" type="ORF">DB31_6917</name>
</gene>
<organism evidence="14 15">
    <name type="scientific">Hyalangium minutum</name>
    <dbReference type="NCBI Taxonomy" id="394096"/>
    <lineage>
        <taxon>Bacteria</taxon>
        <taxon>Pseudomonadati</taxon>
        <taxon>Myxococcota</taxon>
        <taxon>Myxococcia</taxon>
        <taxon>Myxococcales</taxon>
        <taxon>Cystobacterineae</taxon>
        <taxon>Archangiaceae</taxon>
        <taxon>Hyalangium</taxon>
    </lineage>
</organism>
<keyword evidence="6 10" id="KW-0067">ATP-binding</keyword>
<accession>A0A085WMV2</accession>
<dbReference type="STRING" id="394096.DB31_6917"/>
<dbReference type="RefSeq" id="WP_044187709.1">
    <property type="nucleotide sequence ID" value="NZ_JMCB01000005.1"/>
</dbReference>
<evidence type="ECO:0000256" key="6">
    <source>
        <dbReference type="ARBA" id="ARBA00022840"/>
    </source>
</evidence>
<evidence type="ECO:0000256" key="10">
    <source>
        <dbReference type="HAMAP-Rule" id="MF_00123"/>
    </source>
</evidence>
<dbReference type="InterPro" id="IPR005148">
    <property type="entry name" value="Arg-tRNA-synth_N"/>
</dbReference>
<keyword evidence="15" id="KW-1185">Reference proteome</keyword>
<evidence type="ECO:0000256" key="9">
    <source>
        <dbReference type="ARBA" id="ARBA00049339"/>
    </source>
</evidence>
<evidence type="ECO:0000256" key="11">
    <source>
        <dbReference type="RuleBase" id="RU363038"/>
    </source>
</evidence>
<dbReference type="Pfam" id="PF03485">
    <property type="entry name" value="Arg_tRNA_synt_N"/>
    <property type="match status" value="1"/>
</dbReference>
<keyword evidence="4 10" id="KW-0436">Ligase</keyword>
<dbReference type="EC" id="6.1.1.19" evidence="10"/>
<dbReference type="Proteomes" id="UP000028725">
    <property type="component" value="Unassembled WGS sequence"/>
</dbReference>
<dbReference type="SUPFAM" id="SSF55190">
    <property type="entry name" value="Arginyl-tRNA synthetase (ArgRS), N-terminal 'additional' domain"/>
    <property type="match status" value="1"/>
</dbReference>
<evidence type="ECO:0000256" key="5">
    <source>
        <dbReference type="ARBA" id="ARBA00022741"/>
    </source>
</evidence>
<dbReference type="HAMAP" id="MF_00123">
    <property type="entry name" value="Arg_tRNA_synth"/>
    <property type="match status" value="1"/>
</dbReference>
<keyword evidence="7 10" id="KW-0648">Protein biosynthesis</keyword>
<keyword evidence="5 10" id="KW-0547">Nucleotide-binding</keyword>
<dbReference type="GO" id="GO:0005737">
    <property type="term" value="C:cytoplasm"/>
    <property type="evidence" value="ECO:0007669"/>
    <property type="project" value="UniProtKB-SubCell"/>
</dbReference>
<dbReference type="InterPro" id="IPR008909">
    <property type="entry name" value="DALR_anticod-bd"/>
</dbReference>
<proteinExistence type="inferred from homology"/>
<evidence type="ECO:0000256" key="7">
    <source>
        <dbReference type="ARBA" id="ARBA00022917"/>
    </source>
</evidence>
<dbReference type="SUPFAM" id="SSF52374">
    <property type="entry name" value="Nucleotidylyl transferase"/>
    <property type="match status" value="1"/>
</dbReference>
<dbReference type="CDD" id="cd00671">
    <property type="entry name" value="ArgRS_core"/>
    <property type="match status" value="1"/>
</dbReference>
<dbReference type="GO" id="GO:0005524">
    <property type="term" value="F:ATP binding"/>
    <property type="evidence" value="ECO:0007669"/>
    <property type="project" value="UniProtKB-UniRule"/>
</dbReference>
<dbReference type="EMBL" id="JMCB01000005">
    <property type="protein sequence ID" value="KFE69015.1"/>
    <property type="molecule type" value="Genomic_DNA"/>
</dbReference>
<evidence type="ECO:0000256" key="2">
    <source>
        <dbReference type="ARBA" id="ARBA00005594"/>
    </source>
</evidence>
<dbReference type="PROSITE" id="PS00178">
    <property type="entry name" value="AA_TRNA_LIGASE_I"/>
    <property type="match status" value="1"/>
</dbReference>
<protein>
    <recommendedName>
        <fullName evidence="10">Arginine--tRNA ligase</fullName>
        <ecNumber evidence="10">6.1.1.19</ecNumber>
    </recommendedName>
    <alternativeName>
        <fullName evidence="10">Arginyl-tRNA synthetase</fullName>
        <shortName evidence="10">ArgRS</shortName>
    </alternativeName>
</protein>
<dbReference type="InterPro" id="IPR035684">
    <property type="entry name" value="ArgRS_core"/>
</dbReference>
<dbReference type="FunFam" id="1.10.730.10:FF:000008">
    <property type="entry name" value="Arginine--tRNA ligase"/>
    <property type="match status" value="1"/>
</dbReference>
<dbReference type="GO" id="GO:0006420">
    <property type="term" value="P:arginyl-tRNA aminoacylation"/>
    <property type="evidence" value="ECO:0007669"/>
    <property type="project" value="UniProtKB-UniRule"/>
</dbReference>
<evidence type="ECO:0000313" key="14">
    <source>
        <dbReference type="EMBL" id="KFE69015.1"/>
    </source>
</evidence>
<dbReference type="Pfam" id="PF05746">
    <property type="entry name" value="DALR_1"/>
    <property type="match status" value="1"/>
</dbReference>
<evidence type="ECO:0000256" key="1">
    <source>
        <dbReference type="ARBA" id="ARBA00004496"/>
    </source>
</evidence>
<evidence type="ECO:0000259" key="12">
    <source>
        <dbReference type="SMART" id="SM00836"/>
    </source>
</evidence>
<dbReference type="AlphaFoldDB" id="A0A085WMV2"/>
<evidence type="ECO:0000256" key="4">
    <source>
        <dbReference type="ARBA" id="ARBA00022598"/>
    </source>
</evidence>
<dbReference type="InterPro" id="IPR036695">
    <property type="entry name" value="Arg-tRNA-synth_N_sf"/>
</dbReference>
<comment type="similarity">
    <text evidence="2 10 11">Belongs to the class-I aminoacyl-tRNA synthetase family.</text>
</comment>
<dbReference type="SMART" id="SM01016">
    <property type="entry name" value="Arg_tRNA_synt_N"/>
    <property type="match status" value="1"/>
</dbReference>
<dbReference type="InterPro" id="IPR014729">
    <property type="entry name" value="Rossmann-like_a/b/a_fold"/>
</dbReference>
<dbReference type="InterPro" id="IPR001278">
    <property type="entry name" value="Arg-tRNA-ligase"/>
</dbReference>
<dbReference type="InterPro" id="IPR009080">
    <property type="entry name" value="tRNAsynth_Ia_anticodon-bd"/>
</dbReference>
<dbReference type="Gene3D" id="1.10.730.10">
    <property type="entry name" value="Isoleucyl-tRNA Synthetase, Domain 1"/>
    <property type="match status" value="1"/>
</dbReference>
<dbReference type="SUPFAM" id="SSF47323">
    <property type="entry name" value="Anticodon-binding domain of a subclass of class I aminoacyl-tRNA synthetases"/>
    <property type="match status" value="1"/>
</dbReference>
<evidence type="ECO:0000259" key="13">
    <source>
        <dbReference type="SMART" id="SM01016"/>
    </source>
</evidence>
<dbReference type="Gene3D" id="3.30.1360.70">
    <property type="entry name" value="Arginyl tRNA synthetase N-terminal domain"/>
    <property type="match status" value="1"/>
</dbReference>
<dbReference type="GO" id="GO:0004814">
    <property type="term" value="F:arginine-tRNA ligase activity"/>
    <property type="evidence" value="ECO:0007669"/>
    <property type="project" value="UniProtKB-UniRule"/>
</dbReference>
<dbReference type="Gene3D" id="3.40.50.620">
    <property type="entry name" value="HUPs"/>
    <property type="match status" value="1"/>
</dbReference>
<dbReference type="Pfam" id="PF00750">
    <property type="entry name" value="tRNA-synt_1d"/>
    <property type="match status" value="1"/>
</dbReference>
<comment type="caution">
    <text evidence="14">The sequence shown here is derived from an EMBL/GenBank/DDBJ whole genome shotgun (WGS) entry which is preliminary data.</text>
</comment>
<sequence length="592" mass="66051">MRQKVFALIDATLAALKAAGTLKLEQAPHYTVEPPKNPAHGDWAVNVALLLNKPEGKPPRDIANALVKGLVDQEGIVEKVEVAGPGFLNFTLKQKVIQDVAREVLQAGDTFGRRVAKSTGKRVMVEFVSANPTGPVHIGHARGAFMGDAVSRLLDAAGHDVTREFYINDYGKQVETLGRTVHKRYRQLFGEQVQLVEGEYPAEYVIDIAKTWRDEVGDKYLKASESEWLAPAIAVAVRENLKNIKVSLEKANIRHDVFFSEASLHAAGKVKAVAEEYKQRGVTYEATEARRDTEKVRNEESKAAHYADRQKGGLFLQTSQHGDDEDRVILRHDGTPVYLTADLAYHKEKYERGFDRIIDVLGADHAGHTPRIKAGVTLLGLDPKKLEFLLVQIVRITRGGEEVKVSKRKGTVFELEDLIDEAGPDVCRFLFLMKTANSRFDFDLDKVKEQSKENPVFYFQYGHARCASILKKAAEKGQPFVGVAQVTEAQLARLTLPEELAMLKKMSQLPDVVASAAERLEPHHVLYFCQELITDFHSYYTRYKSDPIISTDVEKTQGRLALVAALKQTLKSAFALLGIHAPDYMEAPPEEE</sequence>